<dbReference type="SUPFAM" id="SSF51306">
    <property type="entry name" value="LexA/Signal peptidase"/>
    <property type="match status" value="1"/>
</dbReference>
<dbReference type="EMBL" id="JACHGZ010000009">
    <property type="protein sequence ID" value="MBB5148718.1"/>
    <property type="molecule type" value="Genomic_DNA"/>
</dbReference>
<protein>
    <recommendedName>
        <fullName evidence="3 6">Signal peptidase I</fullName>
        <ecNumber evidence="3 6">3.4.21.89</ecNumber>
    </recommendedName>
</protein>
<keyword evidence="6" id="KW-0645">Protease</keyword>
<keyword evidence="6" id="KW-0472">Membrane</keyword>
<evidence type="ECO:0000256" key="1">
    <source>
        <dbReference type="ARBA" id="ARBA00000677"/>
    </source>
</evidence>
<organism evidence="8 9">
    <name type="scientific">Ureibacillus thermosphaericus</name>
    <dbReference type="NCBI Taxonomy" id="51173"/>
    <lineage>
        <taxon>Bacteria</taxon>
        <taxon>Bacillati</taxon>
        <taxon>Bacillota</taxon>
        <taxon>Bacilli</taxon>
        <taxon>Bacillales</taxon>
        <taxon>Caryophanaceae</taxon>
        <taxon>Ureibacillus</taxon>
    </lineage>
</organism>
<keyword evidence="4 6" id="KW-0378">Hydrolase</keyword>
<proteinExistence type="inferred from homology"/>
<dbReference type="PRINTS" id="PR00727">
    <property type="entry name" value="LEADERPTASE"/>
</dbReference>
<dbReference type="Pfam" id="PF10502">
    <property type="entry name" value="Peptidase_S26"/>
    <property type="match status" value="1"/>
</dbReference>
<feature type="active site" evidence="5">
    <location>
        <position position="41"/>
    </location>
</feature>
<feature type="domain" description="Peptidase S26" evidence="7">
    <location>
        <begin position="11"/>
        <end position="170"/>
    </location>
</feature>
<feature type="active site" evidence="5">
    <location>
        <position position="79"/>
    </location>
</feature>
<evidence type="ECO:0000259" key="7">
    <source>
        <dbReference type="Pfam" id="PF10502"/>
    </source>
</evidence>
<keyword evidence="6" id="KW-0812">Transmembrane</keyword>
<keyword evidence="6" id="KW-1133">Transmembrane helix</keyword>
<evidence type="ECO:0000256" key="5">
    <source>
        <dbReference type="PIRSR" id="PIRSR600223-1"/>
    </source>
</evidence>
<dbReference type="NCBIfam" id="TIGR02227">
    <property type="entry name" value="sigpep_I_bact"/>
    <property type="match status" value="1"/>
</dbReference>
<dbReference type="Proteomes" id="UP000557217">
    <property type="component" value="Unassembled WGS sequence"/>
</dbReference>
<name>A0A840PX02_URETH</name>
<dbReference type="GO" id="GO:0004252">
    <property type="term" value="F:serine-type endopeptidase activity"/>
    <property type="evidence" value="ECO:0007669"/>
    <property type="project" value="InterPro"/>
</dbReference>
<reference evidence="8 9" key="1">
    <citation type="submission" date="2020-08" db="EMBL/GenBank/DDBJ databases">
        <title>Genomic Encyclopedia of Type Strains, Phase IV (KMG-IV): sequencing the most valuable type-strain genomes for metagenomic binning, comparative biology and taxonomic classification.</title>
        <authorList>
            <person name="Goeker M."/>
        </authorList>
    </citation>
    <scope>NUCLEOTIDE SEQUENCE [LARGE SCALE GENOMIC DNA]</scope>
    <source>
        <strain evidence="8 9">DSM 10633</strain>
    </source>
</reference>
<dbReference type="InterPro" id="IPR019757">
    <property type="entry name" value="Pept_S26A_signal_pept_1_Lys-AS"/>
</dbReference>
<accession>A0A840PX02</accession>
<comment type="similarity">
    <text evidence="6">Belongs to the peptidase S26 family.</text>
</comment>
<evidence type="ECO:0000313" key="9">
    <source>
        <dbReference type="Proteomes" id="UP000557217"/>
    </source>
</evidence>
<dbReference type="Gene3D" id="2.10.109.10">
    <property type="entry name" value="Umud Fragment, subunit A"/>
    <property type="match status" value="1"/>
</dbReference>
<keyword evidence="9" id="KW-1185">Reference proteome</keyword>
<gene>
    <name evidence="8" type="ORF">HNR36_001104</name>
</gene>
<evidence type="ECO:0000256" key="6">
    <source>
        <dbReference type="RuleBase" id="RU362042"/>
    </source>
</evidence>
<dbReference type="PANTHER" id="PTHR43390">
    <property type="entry name" value="SIGNAL PEPTIDASE I"/>
    <property type="match status" value="1"/>
</dbReference>
<dbReference type="GO" id="GO:0005886">
    <property type="term" value="C:plasma membrane"/>
    <property type="evidence" value="ECO:0007669"/>
    <property type="project" value="UniProtKB-SubCell"/>
</dbReference>
<dbReference type="PROSITE" id="PS00761">
    <property type="entry name" value="SPASE_I_3"/>
    <property type="match status" value="1"/>
</dbReference>
<feature type="transmembrane region" description="Helical" evidence="6">
    <location>
        <begin position="12"/>
        <end position="32"/>
    </location>
</feature>
<dbReference type="GO" id="GO:0009003">
    <property type="term" value="F:signal peptidase activity"/>
    <property type="evidence" value="ECO:0007669"/>
    <property type="project" value="UniProtKB-EC"/>
</dbReference>
<sequence>MKGNNIRKELLSWFFVFVSGITIALICREYIFSPVVVNGASMSPTYENEDVIIVSKISKIQRFDHIVFKAPYEDEYYIKRVIGLPGDTVEMKDDVLIINGKEFEEPYVKRNAEYQIRMTENFTLEDLTGEKKVPDGYIFVLGDNRLNSYDSRHYGLIPIEDVFGESKLRIYPLQNMKYFSNPYE</sequence>
<dbReference type="InterPro" id="IPR019533">
    <property type="entry name" value="Peptidase_S26"/>
</dbReference>
<dbReference type="PANTHER" id="PTHR43390:SF8">
    <property type="entry name" value="SIGNAL PEPTIDASE I"/>
    <property type="match status" value="1"/>
</dbReference>
<evidence type="ECO:0000313" key="8">
    <source>
        <dbReference type="EMBL" id="MBB5148718.1"/>
    </source>
</evidence>
<comment type="subcellular location">
    <subcellularLocation>
        <location evidence="2">Cell membrane</location>
        <topology evidence="2">Single-pass type II membrane protein</topology>
    </subcellularLocation>
    <subcellularLocation>
        <location evidence="6">Membrane</location>
        <topology evidence="6">Single-pass type II membrane protein</topology>
    </subcellularLocation>
</comment>
<dbReference type="InterPro" id="IPR000223">
    <property type="entry name" value="Pept_S26A_signal_pept_1"/>
</dbReference>
<dbReference type="InterPro" id="IPR019758">
    <property type="entry name" value="Pept_S26A_signal_pept_1_CS"/>
</dbReference>
<dbReference type="EC" id="3.4.21.89" evidence="3 6"/>
<dbReference type="AlphaFoldDB" id="A0A840PX02"/>
<comment type="catalytic activity">
    <reaction evidence="1 6">
        <text>Cleavage of hydrophobic, N-terminal signal or leader sequences from secreted and periplasmic proteins.</text>
        <dbReference type="EC" id="3.4.21.89"/>
    </reaction>
</comment>
<evidence type="ECO:0000256" key="3">
    <source>
        <dbReference type="ARBA" id="ARBA00013208"/>
    </source>
</evidence>
<dbReference type="InterPro" id="IPR036286">
    <property type="entry name" value="LexA/Signal_pep-like_sf"/>
</dbReference>
<dbReference type="GO" id="GO:0006465">
    <property type="term" value="P:signal peptide processing"/>
    <property type="evidence" value="ECO:0007669"/>
    <property type="project" value="InterPro"/>
</dbReference>
<evidence type="ECO:0000256" key="2">
    <source>
        <dbReference type="ARBA" id="ARBA00004401"/>
    </source>
</evidence>
<dbReference type="PROSITE" id="PS00760">
    <property type="entry name" value="SPASE_I_2"/>
    <property type="match status" value="1"/>
</dbReference>
<dbReference type="RefSeq" id="WP_016837798.1">
    <property type="nucleotide sequence ID" value="NZ_JAAXPW010000009.1"/>
</dbReference>
<dbReference type="CDD" id="cd06530">
    <property type="entry name" value="S26_SPase_I"/>
    <property type="match status" value="1"/>
</dbReference>
<comment type="caution">
    <text evidence="8">The sequence shown here is derived from an EMBL/GenBank/DDBJ whole genome shotgun (WGS) entry which is preliminary data.</text>
</comment>
<evidence type="ECO:0000256" key="4">
    <source>
        <dbReference type="ARBA" id="ARBA00022801"/>
    </source>
</evidence>